<gene>
    <name evidence="8" type="primary">ugpC</name>
    <name evidence="8" type="ORF">ABK249_23480</name>
</gene>
<dbReference type="SUPFAM" id="SSF50331">
    <property type="entry name" value="MOP-like"/>
    <property type="match status" value="1"/>
</dbReference>
<dbReference type="Gene3D" id="3.40.50.300">
    <property type="entry name" value="P-loop containing nucleotide triphosphate hydrolases"/>
    <property type="match status" value="1"/>
</dbReference>
<keyword evidence="4" id="KW-0997">Cell inner membrane</keyword>
<organism evidence="8 9">
    <name type="scientific">Neorhizobium phenanthreniclasticum</name>
    <dbReference type="NCBI Taxonomy" id="3157917"/>
    <lineage>
        <taxon>Bacteria</taxon>
        <taxon>Pseudomonadati</taxon>
        <taxon>Pseudomonadota</taxon>
        <taxon>Alphaproteobacteria</taxon>
        <taxon>Hyphomicrobiales</taxon>
        <taxon>Rhizobiaceae</taxon>
        <taxon>Rhizobium/Agrobacterium group</taxon>
        <taxon>Neorhizobium</taxon>
    </lineage>
</organism>
<protein>
    <submittedName>
        <fullName evidence="8">Sn-glycerol-3-phosphate ABC transporter ATP-binding protein UgpC</fullName>
    </submittedName>
</protein>
<dbReference type="InterPro" id="IPR008995">
    <property type="entry name" value="Mo/tungstate-bd_C_term_dom"/>
</dbReference>
<evidence type="ECO:0000256" key="2">
    <source>
        <dbReference type="ARBA" id="ARBA00005417"/>
    </source>
</evidence>
<dbReference type="PROSITE" id="PS00211">
    <property type="entry name" value="ABC_TRANSPORTER_1"/>
    <property type="match status" value="1"/>
</dbReference>
<dbReference type="SMART" id="SM00382">
    <property type="entry name" value="AAA"/>
    <property type="match status" value="1"/>
</dbReference>
<dbReference type="PROSITE" id="PS50893">
    <property type="entry name" value="ABC_TRANSPORTER_2"/>
    <property type="match status" value="1"/>
</dbReference>
<dbReference type="InterPro" id="IPR015855">
    <property type="entry name" value="ABC_transpr_MalK-like"/>
</dbReference>
<proteinExistence type="inferred from homology"/>
<dbReference type="InterPro" id="IPR003439">
    <property type="entry name" value="ABC_transporter-like_ATP-bd"/>
</dbReference>
<comment type="similarity">
    <text evidence="2">Belongs to the ABC transporter superfamily.</text>
</comment>
<evidence type="ECO:0000256" key="3">
    <source>
        <dbReference type="ARBA" id="ARBA00022448"/>
    </source>
</evidence>
<keyword evidence="9" id="KW-1185">Reference proteome</keyword>
<evidence type="ECO:0000256" key="1">
    <source>
        <dbReference type="ARBA" id="ARBA00004417"/>
    </source>
</evidence>
<keyword evidence="3" id="KW-0813">Transport</keyword>
<keyword evidence="6 8" id="KW-0067">ATP-binding</keyword>
<evidence type="ECO:0000313" key="8">
    <source>
        <dbReference type="EMBL" id="MEQ1407889.1"/>
    </source>
</evidence>
<comment type="caution">
    <text evidence="8">The sequence shown here is derived from an EMBL/GenBank/DDBJ whole genome shotgun (WGS) entry which is preliminary data.</text>
</comment>
<dbReference type="SUPFAM" id="SSF52540">
    <property type="entry name" value="P-loop containing nucleoside triphosphate hydrolases"/>
    <property type="match status" value="1"/>
</dbReference>
<dbReference type="InterPro" id="IPR012340">
    <property type="entry name" value="NA-bd_OB-fold"/>
</dbReference>
<dbReference type="InterPro" id="IPR003593">
    <property type="entry name" value="AAA+_ATPase"/>
</dbReference>
<dbReference type="Proteomes" id="UP001496627">
    <property type="component" value="Unassembled WGS sequence"/>
</dbReference>
<dbReference type="InterPro" id="IPR040582">
    <property type="entry name" value="OB_MalK-like"/>
</dbReference>
<comment type="subcellular location">
    <subcellularLocation>
        <location evidence="1">Cell inner membrane</location>
        <topology evidence="1">Peripheral membrane protein</topology>
    </subcellularLocation>
</comment>
<dbReference type="Pfam" id="PF17912">
    <property type="entry name" value="OB_MalK"/>
    <property type="match status" value="1"/>
</dbReference>
<keyword evidence="5" id="KW-0547">Nucleotide-binding</keyword>
<sequence>MSAVQISDVIKRYGAFEVVHGISLAIQPEEFVVLVGPSGCGKSTTLRMVAGLEDISEGTISIGGREVNKIAPKDRDVAMVFQNYALYPHLSVAENIAFGLRVRGERREVISQAVSEAAQILGLTDYLSRKPADLSGGQRQRVAMGRAIVRKPKVFLFDEPLSNLDAKLRTYMRAEIKQLHRRMKATSIYVTHDQVEAMTLADRIVIMNFGNIEQVGSPMEVFLEPANTFVAGFIGSPPMNLLDAYIAKRGGAVRAVLAGQSGQSLAVPDAFASAATDGQPIKLGIRPEIMSVRTDSAPDVLECAIELVEPLGAEALLHGKAGGQSFIAKEETLYSNHQLNSVSRLGVDSTRIHIFDAATGRTLKTEV</sequence>
<evidence type="ECO:0000256" key="4">
    <source>
        <dbReference type="ARBA" id="ARBA00022519"/>
    </source>
</evidence>
<dbReference type="PANTHER" id="PTHR43875:SF10">
    <property type="entry name" value="BLL2173 PROTEIN"/>
    <property type="match status" value="1"/>
</dbReference>
<dbReference type="Gene3D" id="2.40.50.100">
    <property type="match status" value="1"/>
</dbReference>
<dbReference type="GO" id="GO:0005524">
    <property type="term" value="F:ATP binding"/>
    <property type="evidence" value="ECO:0007669"/>
    <property type="project" value="UniProtKB-KW"/>
</dbReference>
<dbReference type="NCBIfam" id="NF008653">
    <property type="entry name" value="PRK11650.1"/>
    <property type="match status" value="1"/>
</dbReference>
<dbReference type="RefSeq" id="WP_227704070.1">
    <property type="nucleotide sequence ID" value="NZ_JBEAAL010000021.1"/>
</dbReference>
<feature type="domain" description="ABC transporter" evidence="7">
    <location>
        <begin position="4"/>
        <end position="234"/>
    </location>
</feature>
<dbReference type="Pfam" id="PF00005">
    <property type="entry name" value="ABC_tran"/>
    <property type="match status" value="1"/>
</dbReference>
<dbReference type="CDD" id="cd03301">
    <property type="entry name" value="ABC_MalK_N"/>
    <property type="match status" value="1"/>
</dbReference>
<evidence type="ECO:0000259" key="7">
    <source>
        <dbReference type="PROSITE" id="PS50893"/>
    </source>
</evidence>
<dbReference type="Gene3D" id="2.40.50.140">
    <property type="entry name" value="Nucleic acid-binding proteins"/>
    <property type="match status" value="1"/>
</dbReference>
<evidence type="ECO:0000256" key="6">
    <source>
        <dbReference type="ARBA" id="ARBA00022840"/>
    </source>
</evidence>
<accession>A0ABV0M7M9</accession>
<keyword evidence="4" id="KW-0472">Membrane</keyword>
<dbReference type="EMBL" id="JBEAAL010000021">
    <property type="protein sequence ID" value="MEQ1407889.1"/>
    <property type="molecule type" value="Genomic_DNA"/>
</dbReference>
<evidence type="ECO:0000256" key="5">
    <source>
        <dbReference type="ARBA" id="ARBA00022741"/>
    </source>
</evidence>
<dbReference type="PANTHER" id="PTHR43875">
    <property type="entry name" value="MALTODEXTRIN IMPORT ATP-BINDING PROTEIN MSMX"/>
    <property type="match status" value="1"/>
</dbReference>
<dbReference type="InterPro" id="IPR017871">
    <property type="entry name" value="ABC_transporter-like_CS"/>
</dbReference>
<evidence type="ECO:0000313" key="9">
    <source>
        <dbReference type="Proteomes" id="UP001496627"/>
    </source>
</evidence>
<dbReference type="InterPro" id="IPR027417">
    <property type="entry name" value="P-loop_NTPase"/>
</dbReference>
<reference evidence="8 9" key="1">
    <citation type="submission" date="2024-05" db="EMBL/GenBank/DDBJ databases">
        <title>Neorhizobium sp. Rsf11, a plant growth promoting and heavy metal resistant PAH-degrader.</title>
        <authorList>
            <person name="Golubev S.N."/>
            <person name="Muratova A.Y."/>
            <person name="Markelova M.I."/>
        </authorList>
    </citation>
    <scope>NUCLEOTIDE SEQUENCE [LARGE SCALE GENOMIC DNA]</scope>
    <source>
        <strain evidence="8 9">Rsf11</strain>
    </source>
</reference>
<name>A0ABV0M7M9_9HYPH</name>
<dbReference type="InterPro" id="IPR047641">
    <property type="entry name" value="ABC_transpr_MalK/UgpC-like"/>
</dbReference>
<keyword evidence="4" id="KW-1003">Cell membrane</keyword>